<dbReference type="GO" id="GO:0030313">
    <property type="term" value="C:cell envelope"/>
    <property type="evidence" value="ECO:0007669"/>
    <property type="project" value="UniProtKB-SubCell"/>
</dbReference>
<sequence>MTDNQFDKISRRQTLATMLAIGMVGRMAHPAAAADFGAFNTGYAKAIVVPALASLQAAADQFHDLAQRAGGNPDAPDIEALRAGFNDLADAWAAAQLFRFGPLADAQRAERFSYWPERRNIIDKQLSSLLAGGEAKTMSPQRLGEASVAVQGLPALERLLYTDNLRHEAWLSVAIAANLQSIATEAAAAWREAAVNPAPFAASPVEATTQFYTNLLTLLQIVAEQKIGVPLGSELAAAKPKAAEQWRSGRSLRNIRLNLAAAQAAFLDEGGFAALVASDELNGAVAAAFAEAIAAADRAGEDLVADVSDPARRSLVTELLVRVNHLRDMLRQDVPPVIGITLGFNELDGDGS</sequence>
<dbReference type="EMBL" id="SNYW01000009">
    <property type="protein sequence ID" value="TDQ81409.1"/>
    <property type="molecule type" value="Genomic_DNA"/>
</dbReference>
<gene>
    <name evidence="5" type="ORF">A8950_2477</name>
</gene>
<dbReference type="InterPro" id="IPR038352">
    <property type="entry name" value="Imelysin_sf"/>
</dbReference>
<protein>
    <recommendedName>
        <fullName evidence="4">Imelysin-like domain-containing protein</fullName>
    </recommendedName>
</protein>
<dbReference type="InterPro" id="IPR034984">
    <property type="entry name" value="Imelysin-like_IPPA"/>
</dbReference>
<organism evidence="5 6">
    <name type="scientific">Dongia mobilis</name>
    <dbReference type="NCBI Taxonomy" id="578943"/>
    <lineage>
        <taxon>Bacteria</taxon>
        <taxon>Pseudomonadati</taxon>
        <taxon>Pseudomonadota</taxon>
        <taxon>Alphaproteobacteria</taxon>
        <taxon>Rhodospirillales</taxon>
        <taxon>Dongiaceae</taxon>
        <taxon>Dongia</taxon>
    </lineage>
</organism>
<feature type="domain" description="Imelysin-like" evidence="4">
    <location>
        <begin position="49"/>
        <end position="327"/>
    </location>
</feature>
<comment type="subcellular location">
    <subcellularLocation>
        <location evidence="1">Cell envelope</location>
    </subcellularLocation>
</comment>
<reference evidence="5 6" key="1">
    <citation type="submission" date="2019-03" db="EMBL/GenBank/DDBJ databases">
        <title>Genomic Encyclopedia of Type Strains, Phase III (KMG-III): the genomes of soil and plant-associated and newly described type strains.</title>
        <authorList>
            <person name="Whitman W."/>
        </authorList>
    </citation>
    <scope>NUCLEOTIDE SEQUENCE [LARGE SCALE GENOMIC DNA]</scope>
    <source>
        <strain evidence="5 6">CGMCC 1.7660</strain>
    </source>
</reference>
<evidence type="ECO:0000256" key="2">
    <source>
        <dbReference type="ARBA" id="ARBA00022729"/>
    </source>
</evidence>
<evidence type="ECO:0000259" key="4">
    <source>
        <dbReference type="Pfam" id="PF09375"/>
    </source>
</evidence>
<dbReference type="CDD" id="cd14659">
    <property type="entry name" value="Imelysin-like_IPPA"/>
    <property type="match status" value="1"/>
</dbReference>
<name>A0A4R6WPK5_9PROT</name>
<keyword evidence="6" id="KW-1185">Reference proteome</keyword>
<evidence type="ECO:0000256" key="3">
    <source>
        <dbReference type="SAM" id="SignalP"/>
    </source>
</evidence>
<evidence type="ECO:0000256" key="1">
    <source>
        <dbReference type="ARBA" id="ARBA00004196"/>
    </source>
</evidence>
<dbReference type="AlphaFoldDB" id="A0A4R6WPK5"/>
<dbReference type="OrthoDB" id="5729110at2"/>
<dbReference type="Proteomes" id="UP000295783">
    <property type="component" value="Unassembled WGS sequence"/>
</dbReference>
<dbReference type="Pfam" id="PF09375">
    <property type="entry name" value="Peptidase_M75"/>
    <property type="match status" value="1"/>
</dbReference>
<dbReference type="InterPro" id="IPR006311">
    <property type="entry name" value="TAT_signal"/>
</dbReference>
<dbReference type="RefSeq" id="WP_133613966.1">
    <property type="nucleotide sequence ID" value="NZ_SNYW01000009.1"/>
</dbReference>
<dbReference type="InterPro" id="IPR018976">
    <property type="entry name" value="Imelysin-like"/>
</dbReference>
<keyword evidence="2 3" id="KW-0732">Signal</keyword>
<comment type="caution">
    <text evidence="5">The sequence shown here is derived from an EMBL/GenBank/DDBJ whole genome shotgun (WGS) entry which is preliminary data.</text>
</comment>
<accession>A0A4R6WPK5</accession>
<feature type="signal peptide" evidence="3">
    <location>
        <begin position="1"/>
        <end position="33"/>
    </location>
</feature>
<dbReference type="PROSITE" id="PS51318">
    <property type="entry name" value="TAT"/>
    <property type="match status" value="1"/>
</dbReference>
<feature type="chain" id="PRO_5020541719" description="Imelysin-like domain-containing protein" evidence="3">
    <location>
        <begin position="34"/>
        <end position="352"/>
    </location>
</feature>
<evidence type="ECO:0000313" key="6">
    <source>
        <dbReference type="Proteomes" id="UP000295783"/>
    </source>
</evidence>
<proteinExistence type="predicted"/>
<dbReference type="Gene3D" id="1.20.1420.20">
    <property type="entry name" value="M75 peptidase, HXXE motif"/>
    <property type="match status" value="1"/>
</dbReference>
<evidence type="ECO:0000313" key="5">
    <source>
        <dbReference type="EMBL" id="TDQ81409.1"/>
    </source>
</evidence>